<accession>A0A7S3HJN7</accession>
<evidence type="ECO:0000256" key="3">
    <source>
        <dbReference type="SAM" id="MobiDB-lite"/>
    </source>
</evidence>
<feature type="region of interest" description="Disordered" evidence="3">
    <location>
        <begin position="647"/>
        <end position="666"/>
    </location>
</feature>
<feature type="compositionally biased region" description="Polar residues" evidence="3">
    <location>
        <begin position="647"/>
        <end position="658"/>
    </location>
</feature>
<feature type="domain" description="RRM" evidence="4">
    <location>
        <begin position="477"/>
        <end position="558"/>
    </location>
</feature>
<keyword evidence="1 2" id="KW-0694">RNA-binding</keyword>
<dbReference type="GO" id="GO:0019843">
    <property type="term" value="F:rRNA binding"/>
    <property type="evidence" value="ECO:0007669"/>
    <property type="project" value="TreeGrafter"/>
</dbReference>
<sequence length="666" mass="72162">MVELSKLKSIFGVTGHSKVNANNVDDILAAVDENLPLTEDNVKEAKYLAWQLNNIVADAALDTNAKTRRRIKRIMQRLGEAHVGVNFEEEYVEEPEPVAVVEKFDVVTAAQKLKEANTVSSIEHVLNGLVNPGPDSKTDEGWTALKTVLYQVLDDRTLTNKNIRRRISRLIFVLANESDLEKLNALKQSVVPPPVKKVVPVGAPIVRSKLDPRPAAPTPIAAVAVVPEPPKVVVVLKSFSQCLEELRAATSTAEVDAGIAAVSANSAGDAAVKQQVREKLESLALDDTLVSNTKIKRKVQRLIATLENAPAEVPVVALAAAASAAPVPESKKRSIAAISTAEEESNGNDVPSILKRLKTVHSAEELDAVLAKVDMRTIVPSTAAAGESAEAPEITCDPAMRRLLKKSIEQVLSQEDVSGSMNAKVRRRVTRITGILADADGDAGEAAVTNASATTTSKVQPALTIKPVTEVQKKVPYVLFVGNLSYDVTAAEIEEHLRSVAALEGPVKVRLRTDPHTKRCLGVAFVEVEGTRELHQCIAAGHHSNLHGRVINVEKSCGGRNKEQRGEKIASKRTEQQRRTQEAINTVLVQFEQKGVLHNTHKWGETLKDMLYAHSAASVTEIINNYAKLPKSEQKIHNLTKMLTSKQNSSFAGSSQGFEDSAMDFE</sequence>
<name>A0A7S3HJN7_9STRA</name>
<evidence type="ECO:0000256" key="2">
    <source>
        <dbReference type="PROSITE-ProRule" id="PRU00176"/>
    </source>
</evidence>
<dbReference type="InterPro" id="IPR012677">
    <property type="entry name" value="Nucleotide-bd_a/b_plait_sf"/>
</dbReference>
<feature type="compositionally biased region" description="Basic and acidic residues" evidence="3">
    <location>
        <begin position="560"/>
        <end position="578"/>
    </location>
</feature>
<dbReference type="GO" id="GO:0042274">
    <property type="term" value="P:ribosomal small subunit biogenesis"/>
    <property type="evidence" value="ECO:0007669"/>
    <property type="project" value="TreeGrafter"/>
</dbReference>
<proteinExistence type="predicted"/>
<dbReference type="SUPFAM" id="SSF54928">
    <property type="entry name" value="RNA-binding domain, RBD"/>
    <property type="match status" value="1"/>
</dbReference>
<reference evidence="5" key="1">
    <citation type="submission" date="2021-01" db="EMBL/GenBank/DDBJ databases">
        <authorList>
            <person name="Corre E."/>
            <person name="Pelletier E."/>
            <person name="Niang G."/>
            <person name="Scheremetjew M."/>
            <person name="Finn R."/>
            <person name="Kale V."/>
            <person name="Holt S."/>
            <person name="Cochrane G."/>
            <person name="Meng A."/>
            <person name="Brown T."/>
            <person name="Cohen L."/>
        </authorList>
    </citation>
    <scope>NUCLEOTIDE SEQUENCE</scope>
    <source>
        <strain evidence="5">CCAP 955/1</strain>
    </source>
</reference>
<dbReference type="SMART" id="SM00360">
    <property type="entry name" value="RRM"/>
    <property type="match status" value="1"/>
</dbReference>
<protein>
    <recommendedName>
        <fullName evidence="4">RRM domain-containing protein</fullName>
    </recommendedName>
</protein>
<dbReference type="InterPro" id="IPR035979">
    <property type="entry name" value="RBD_domain_sf"/>
</dbReference>
<evidence type="ECO:0000256" key="1">
    <source>
        <dbReference type="ARBA" id="ARBA00022884"/>
    </source>
</evidence>
<dbReference type="GO" id="GO:0005730">
    <property type="term" value="C:nucleolus"/>
    <property type="evidence" value="ECO:0007669"/>
    <property type="project" value="TreeGrafter"/>
</dbReference>
<dbReference type="PANTHER" id="PTHR23236">
    <property type="entry name" value="EUKARYOTIC TRANSLATION INITIATION FACTOR 4B/4H"/>
    <property type="match status" value="1"/>
</dbReference>
<feature type="region of interest" description="Disordered" evidence="3">
    <location>
        <begin position="558"/>
        <end position="578"/>
    </location>
</feature>
<dbReference type="AlphaFoldDB" id="A0A7S3HJN7"/>
<dbReference type="PANTHER" id="PTHR23236:SF51">
    <property type="entry name" value="NUCLEOLAR PROTEIN 6"/>
    <property type="match status" value="1"/>
</dbReference>
<organism evidence="5">
    <name type="scientific">Spumella elongata</name>
    <dbReference type="NCBI Taxonomy" id="89044"/>
    <lineage>
        <taxon>Eukaryota</taxon>
        <taxon>Sar</taxon>
        <taxon>Stramenopiles</taxon>
        <taxon>Ochrophyta</taxon>
        <taxon>Chrysophyceae</taxon>
        <taxon>Chromulinales</taxon>
        <taxon>Chromulinaceae</taxon>
        <taxon>Spumella</taxon>
    </lineage>
</organism>
<dbReference type="PROSITE" id="PS50102">
    <property type="entry name" value="RRM"/>
    <property type="match status" value="1"/>
</dbReference>
<dbReference type="InterPro" id="IPR000504">
    <property type="entry name" value="RRM_dom"/>
</dbReference>
<dbReference type="Pfam" id="PF00076">
    <property type="entry name" value="RRM_1"/>
    <property type="match status" value="1"/>
</dbReference>
<evidence type="ECO:0000313" key="5">
    <source>
        <dbReference type="EMBL" id="CAE0297346.1"/>
    </source>
</evidence>
<dbReference type="EMBL" id="HBIC01051164">
    <property type="protein sequence ID" value="CAE0297346.1"/>
    <property type="molecule type" value="Transcribed_RNA"/>
</dbReference>
<dbReference type="Gene3D" id="3.30.70.330">
    <property type="match status" value="1"/>
</dbReference>
<evidence type="ECO:0000259" key="4">
    <source>
        <dbReference type="PROSITE" id="PS50102"/>
    </source>
</evidence>
<gene>
    <name evidence="5" type="ORF">SELO1098_LOCUS26200</name>
</gene>